<feature type="compositionally biased region" description="Polar residues" evidence="1">
    <location>
        <begin position="201"/>
        <end position="214"/>
    </location>
</feature>
<dbReference type="GO" id="GO:0019815">
    <property type="term" value="C:B cell receptor complex"/>
    <property type="evidence" value="ECO:0007669"/>
    <property type="project" value="TreeGrafter"/>
</dbReference>
<dbReference type="AlphaFoldDB" id="A0AAV7P6N3"/>
<dbReference type="Pfam" id="PF15332">
    <property type="entry name" value="LIME1"/>
    <property type="match status" value="1"/>
</dbReference>
<keyword evidence="3" id="KW-1185">Reference proteome</keyword>
<evidence type="ECO:0000313" key="3">
    <source>
        <dbReference type="Proteomes" id="UP001066276"/>
    </source>
</evidence>
<dbReference type="GO" id="GO:0050852">
    <property type="term" value="P:T cell receptor signaling pathway"/>
    <property type="evidence" value="ECO:0007669"/>
    <property type="project" value="InterPro"/>
</dbReference>
<protein>
    <submittedName>
        <fullName evidence="2">Uncharacterized protein</fullName>
    </submittedName>
</protein>
<evidence type="ECO:0000256" key="1">
    <source>
        <dbReference type="SAM" id="MobiDB-lite"/>
    </source>
</evidence>
<dbReference type="PANTHER" id="PTHR47740">
    <property type="entry name" value="LCK-INTERACTING TRANSMEMBRANE ADAPTER 1, LIME1"/>
    <property type="match status" value="1"/>
</dbReference>
<organism evidence="2 3">
    <name type="scientific">Pleurodeles waltl</name>
    <name type="common">Iberian ribbed newt</name>
    <dbReference type="NCBI Taxonomy" id="8319"/>
    <lineage>
        <taxon>Eukaryota</taxon>
        <taxon>Metazoa</taxon>
        <taxon>Chordata</taxon>
        <taxon>Craniata</taxon>
        <taxon>Vertebrata</taxon>
        <taxon>Euteleostomi</taxon>
        <taxon>Amphibia</taxon>
        <taxon>Batrachia</taxon>
        <taxon>Caudata</taxon>
        <taxon>Salamandroidea</taxon>
        <taxon>Salamandridae</taxon>
        <taxon>Pleurodelinae</taxon>
        <taxon>Pleurodeles</taxon>
    </lineage>
</organism>
<reference evidence="2" key="1">
    <citation type="journal article" date="2022" name="bioRxiv">
        <title>Sequencing and chromosome-scale assembly of the giantPleurodeles waltlgenome.</title>
        <authorList>
            <person name="Brown T."/>
            <person name="Elewa A."/>
            <person name="Iarovenko S."/>
            <person name="Subramanian E."/>
            <person name="Araus A.J."/>
            <person name="Petzold A."/>
            <person name="Susuki M."/>
            <person name="Suzuki K.-i.T."/>
            <person name="Hayashi T."/>
            <person name="Toyoda A."/>
            <person name="Oliveira C."/>
            <person name="Osipova E."/>
            <person name="Leigh N.D."/>
            <person name="Simon A."/>
            <person name="Yun M.H."/>
        </authorList>
    </citation>
    <scope>NUCLEOTIDE SEQUENCE</scope>
    <source>
        <strain evidence="2">20211129_DDA</strain>
        <tissue evidence="2">Liver</tissue>
    </source>
</reference>
<dbReference type="Proteomes" id="UP001066276">
    <property type="component" value="Chromosome 7"/>
</dbReference>
<feature type="region of interest" description="Disordered" evidence="1">
    <location>
        <begin position="136"/>
        <end position="226"/>
    </location>
</feature>
<proteinExistence type="predicted"/>
<dbReference type="PANTHER" id="PTHR47740:SF1">
    <property type="entry name" value="LCK-INTERACTING TRANSMEMBRANE ADAPTER 1"/>
    <property type="match status" value="1"/>
</dbReference>
<dbReference type="EMBL" id="JANPWB010000011">
    <property type="protein sequence ID" value="KAJ1122830.1"/>
    <property type="molecule type" value="Genomic_DNA"/>
</dbReference>
<dbReference type="GO" id="GO:0050853">
    <property type="term" value="P:B cell receptor signaling pathway"/>
    <property type="evidence" value="ECO:0007669"/>
    <property type="project" value="InterPro"/>
</dbReference>
<dbReference type="GO" id="GO:0019901">
    <property type="term" value="F:protein kinase binding"/>
    <property type="evidence" value="ECO:0007669"/>
    <property type="project" value="TreeGrafter"/>
</dbReference>
<accession>A0AAV7P6N3</accession>
<dbReference type="InterPro" id="IPR026072">
    <property type="entry name" value="Lime1"/>
</dbReference>
<evidence type="ECO:0000313" key="2">
    <source>
        <dbReference type="EMBL" id="KAJ1122830.1"/>
    </source>
</evidence>
<comment type="caution">
    <text evidence="2">The sequence shown here is derived from an EMBL/GenBank/DDBJ whole genome shotgun (WGS) entry which is preliminary data.</text>
</comment>
<name>A0AAV7P6N3_PLEWA</name>
<sequence length="410" mass="45370">MCMSTTFRAAPGKEAAPGACSVLYIQLSFKRGYNIKLSTLGPGEAPADGFQFPSLHLCLFYPQRILNFTRSHGLVLVSALCIICKRKRRKKKTLCSDGVMMVDVTLLRQTQLRSLSKSDTKLHELQSIRFKETNRRPLSMDYHYPSPLDRSGGQQGLSNHIPQKRVLPKIPHAGLRGDWRSPNRIYSNLKPNPDLKPQESVAGNSEAVTASTDANPEPPPSASRCDENTAAITAEYACVKKLRKCIPGELPDQGQHKGPETTLKDISSLVRDPQTPPPKGLIVKLEEMYSTVCKHGKNKSLNPASPVPENAILERDAHIAKVETHAAIPHQQPGKERAGPSSTVQLEHEEPAYETIDLPWAKKGKEDNTERKCHTENLYESISEAKEAHVPGRTRTLKSLNGLEVYLTGL</sequence>
<gene>
    <name evidence="2" type="ORF">NDU88_001303</name>
</gene>